<evidence type="ECO:0000256" key="2">
    <source>
        <dbReference type="SAM" id="Phobius"/>
    </source>
</evidence>
<accession>A0A366FCG2</accession>
<feature type="transmembrane region" description="Helical" evidence="2">
    <location>
        <begin position="43"/>
        <end position="66"/>
    </location>
</feature>
<dbReference type="EMBL" id="QNRK01000014">
    <property type="protein sequence ID" value="RBP12267.1"/>
    <property type="molecule type" value="Genomic_DNA"/>
</dbReference>
<protein>
    <submittedName>
        <fullName evidence="3">Uncharacterized protein</fullName>
    </submittedName>
</protein>
<gene>
    <name evidence="3" type="ORF">DFR50_11497</name>
</gene>
<sequence>MAEEAKTETARPRPDPASRSSLERESLGAGAAGGATVGSVVGLVFGSPIIGALVGAGVGAGLGHLANARMGR</sequence>
<evidence type="ECO:0000313" key="4">
    <source>
        <dbReference type="Proteomes" id="UP000253529"/>
    </source>
</evidence>
<keyword evidence="4" id="KW-1185">Reference proteome</keyword>
<comment type="caution">
    <text evidence="3">The sequence shown here is derived from an EMBL/GenBank/DDBJ whole genome shotgun (WGS) entry which is preliminary data.</text>
</comment>
<keyword evidence="2" id="KW-0812">Transmembrane</keyword>
<feature type="compositionally biased region" description="Basic and acidic residues" evidence="1">
    <location>
        <begin position="1"/>
        <end position="26"/>
    </location>
</feature>
<name>A0A366FCG2_9HYPH</name>
<proteinExistence type="predicted"/>
<reference evidence="3 4" key="1">
    <citation type="submission" date="2018-06" db="EMBL/GenBank/DDBJ databases">
        <title>Genomic Encyclopedia of Type Strains, Phase IV (KMG-IV): sequencing the most valuable type-strain genomes for metagenomic binning, comparative biology and taxonomic classification.</title>
        <authorList>
            <person name="Goeker M."/>
        </authorList>
    </citation>
    <scope>NUCLEOTIDE SEQUENCE [LARGE SCALE GENOMIC DNA]</scope>
    <source>
        <strain evidence="3 4">DSM 24875</strain>
    </source>
</reference>
<keyword evidence="2" id="KW-0472">Membrane</keyword>
<organism evidence="3 4">
    <name type="scientific">Roseiarcus fermentans</name>
    <dbReference type="NCBI Taxonomy" id="1473586"/>
    <lineage>
        <taxon>Bacteria</taxon>
        <taxon>Pseudomonadati</taxon>
        <taxon>Pseudomonadota</taxon>
        <taxon>Alphaproteobacteria</taxon>
        <taxon>Hyphomicrobiales</taxon>
        <taxon>Roseiarcaceae</taxon>
        <taxon>Roseiarcus</taxon>
    </lineage>
</organism>
<evidence type="ECO:0000313" key="3">
    <source>
        <dbReference type="EMBL" id="RBP12267.1"/>
    </source>
</evidence>
<dbReference type="AlphaFoldDB" id="A0A366FCG2"/>
<keyword evidence="2" id="KW-1133">Transmembrane helix</keyword>
<feature type="region of interest" description="Disordered" evidence="1">
    <location>
        <begin position="1"/>
        <end position="32"/>
    </location>
</feature>
<evidence type="ECO:0000256" key="1">
    <source>
        <dbReference type="SAM" id="MobiDB-lite"/>
    </source>
</evidence>
<dbReference type="Proteomes" id="UP000253529">
    <property type="component" value="Unassembled WGS sequence"/>
</dbReference>